<dbReference type="InterPro" id="IPR052016">
    <property type="entry name" value="Bact_Sigma-Reg"/>
</dbReference>
<dbReference type="AlphaFoldDB" id="A0A816QVN9"/>
<dbReference type="Proteomes" id="UP000663856">
    <property type="component" value="Unassembled WGS sequence"/>
</dbReference>
<evidence type="ECO:0000256" key="1">
    <source>
        <dbReference type="ARBA" id="ARBA00022801"/>
    </source>
</evidence>
<name>A0A816QVN9_9BILA</name>
<keyword evidence="2" id="KW-0812">Transmembrane</keyword>
<protein>
    <submittedName>
        <fullName evidence="5">Uncharacterized protein</fullName>
    </submittedName>
</protein>
<dbReference type="InterPro" id="IPR036457">
    <property type="entry name" value="PPM-type-like_dom_sf"/>
</dbReference>
<dbReference type="PANTHER" id="PTHR43156:SF2">
    <property type="entry name" value="STAGE II SPORULATION PROTEIN E"/>
    <property type="match status" value="1"/>
</dbReference>
<keyword evidence="2" id="KW-1133">Transmembrane helix</keyword>
<feature type="domain" description="PPM-type phosphatase" evidence="3">
    <location>
        <begin position="376"/>
        <end position="576"/>
    </location>
</feature>
<reference evidence="5" key="1">
    <citation type="submission" date="2021-02" db="EMBL/GenBank/DDBJ databases">
        <authorList>
            <person name="Nowell W R."/>
        </authorList>
    </citation>
    <scope>NUCLEOTIDE SEQUENCE</scope>
</reference>
<dbReference type="Pfam" id="PF05226">
    <property type="entry name" value="CHASE2"/>
    <property type="match status" value="1"/>
</dbReference>
<dbReference type="InterPro" id="IPR001932">
    <property type="entry name" value="PPM-type_phosphatase-like_dom"/>
</dbReference>
<evidence type="ECO:0000313" key="5">
    <source>
        <dbReference type="EMBL" id="CAF2064789.1"/>
    </source>
</evidence>
<keyword evidence="2" id="KW-0472">Membrane</keyword>
<keyword evidence="1" id="KW-0378">Hydrolase</keyword>
<evidence type="ECO:0000256" key="2">
    <source>
        <dbReference type="SAM" id="Phobius"/>
    </source>
</evidence>
<organism evidence="5 6">
    <name type="scientific">Rotaria magnacalcarata</name>
    <dbReference type="NCBI Taxonomy" id="392030"/>
    <lineage>
        <taxon>Eukaryota</taxon>
        <taxon>Metazoa</taxon>
        <taxon>Spiralia</taxon>
        <taxon>Gnathifera</taxon>
        <taxon>Rotifera</taxon>
        <taxon>Eurotatoria</taxon>
        <taxon>Bdelloidea</taxon>
        <taxon>Philodinida</taxon>
        <taxon>Philodinidae</taxon>
        <taxon>Rotaria</taxon>
    </lineage>
</organism>
<dbReference type="Pfam" id="PF07228">
    <property type="entry name" value="SpoIIE"/>
    <property type="match status" value="1"/>
</dbReference>
<feature type="domain" description="CHASE2" evidence="4">
    <location>
        <begin position="10"/>
        <end position="321"/>
    </location>
</feature>
<comment type="caution">
    <text evidence="5">The sequence shown here is derived from an EMBL/GenBank/DDBJ whole genome shotgun (WGS) entry which is preliminary data.</text>
</comment>
<dbReference type="EMBL" id="CAJNRF010004823">
    <property type="protein sequence ID" value="CAF2064789.1"/>
    <property type="molecule type" value="Genomic_DNA"/>
</dbReference>
<dbReference type="Gene3D" id="3.60.40.10">
    <property type="entry name" value="PPM-type phosphatase domain"/>
    <property type="match status" value="1"/>
</dbReference>
<proteinExistence type="predicted"/>
<accession>A0A816QVN9</accession>
<dbReference type="PANTHER" id="PTHR43156">
    <property type="entry name" value="STAGE II SPORULATION PROTEIN E-RELATED"/>
    <property type="match status" value="1"/>
</dbReference>
<evidence type="ECO:0000313" key="6">
    <source>
        <dbReference type="Proteomes" id="UP000663856"/>
    </source>
</evidence>
<feature type="transmembrane region" description="Helical" evidence="2">
    <location>
        <begin position="284"/>
        <end position="306"/>
    </location>
</feature>
<gene>
    <name evidence="5" type="ORF">WKI299_LOCUS12842</name>
</gene>
<feature type="transmembrane region" description="Helical" evidence="2">
    <location>
        <begin position="312"/>
        <end position="330"/>
    </location>
</feature>
<dbReference type="GO" id="GO:0016791">
    <property type="term" value="F:phosphatase activity"/>
    <property type="evidence" value="ECO:0007669"/>
    <property type="project" value="TreeGrafter"/>
</dbReference>
<dbReference type="InterPro" id="IPR007890">
    <property type="entry name" value="CHASE2"/>
</dbReference>
<evidence type="ECO:0000259" key="3">
    <source>
        <dbReference type="SMART" id="SM00331"/>
    </source>
</evidence>
<dbReference type="SMART" id="SM01080">
    <property type="entry name" value="CHASE2"/>
    <property type="match status" value="1"/>
</dbReference>
<dbReference type="SUPFAM" id="SSF81606">
    <property type="entry name" value="PP2C-like"/>
    <property type="match status" value="1"/>
</dbReference>
<dbReference type="SMART" id="SM00331">
    <property type="entry name" value="PP2C_SIG"/>
    <property type="match status" value="1"/>
</dbReference>
<evidence type="ECO:0000259" key="4">
    <source>
        <dbReference type="SMART" id="SM01080"/>
    </source>
</evidence>
<sequence length="576" mass="62777">MHFSETHIELALRHSLFDTYQQLSPRKPISHSVVVVQIDEDSLKKLGQWPWPRSYIAQIINNISAQKPAAIGVDILFPEADRLSPQLQKPALINAGIPANAPYFNKLPNYDVQLAEAISHAPVALGVAALANVSPLQNNGVTTPMLQIGDDASTLALHFSAPLRSIQTIDTAAQGHGLIIKSESPVLRQIPALARIGNLADGTAVLMPNFAIEVLRIAANESALAVRTKDHAIRAVDIGKQARIPTDANGLWWLYFSNFNLREHISASSVYAHQFDAHFFTDRIVLIGFNTLVGGVLGFIEYGYLIDLANPIIFASLVFIVQLAVNLSIAQQQERHLQIALQKSREQQLLIASELNAAKRIQMGMLPNAEALLKNESRIEVAATMQPARSIGGDFYGFCLLDTHRIFFIVGDVSGKGLPASLFMALTKSIITSAVQLHQGDPAKTLIHAAEQLGTQNPEALFVSLGAGLLDLQNGHLTWCNAGHEYPLLLKAQDASLHSLRYQGGPALGVVDDFPHQNASWQLAAGDTICIVTDGMSEAINSDLDFYGADRLQQCLQRMMSLILWGLPIKQMTSAF</sequence>